<keyword evidence="6" id="KW-0805">Transcription regulation</keyword>
<evidence type="ECO:0000256" key="3">
    <source>
        <dbReference type="ARBA" id="ARBA00007273"/>
    </source>
</evidence>
<comment type="subcellular location">
    <subcellularLocation>
        <location evidence="2">Nucleus</location>
    </subcellularLocation>
</comment>
<feature type="region of interest" description="Disordered" evidence="9">
    <location>
        <begin position="343"/>
        <end position="370"/>
    </location>
</feature>
<evidence type="ECO:0000256" key="9">
    <source>
        <dbReference type="SAM" id="MobiDB-lite"/>
    </source>
</evidence>
<evidence type="ECO:0000256" key="4">
    <source>
        <dbReference type="ARBA" id="ARBA00017359"/>
    </source>
</evidence>
<dbReference type="Proteomes" id="UP000029867">
    <property type="component" value="Unassembled WGS sequence"/>
</dbReference>
<dbReference type="eggNOG" id="ENOG502QPHX">
    <property type="taxonomic scope" value="Eukaryota"/>
</dbReference>
<evidence type="ECO:0000256" key="5">
    <source>
        <dbReference type="ARBA" id="ARBA00022845"/>
    </source>
</evidence>
<evidence type="ECO:0000256" key="8">
    <source>
        <dbReference type="ARBA" id="ARBA00023242"/>
    </source>
</evidence>
<feature type="compositionally biased region" description="Basic and acidic residues" evidence="9">
    <location>
        <begin position="16"/>
        <end position="26"/>
    </location>
</feature>
<gene>
    <name evidence="10" type="ORF">JL09_g1876</name>
</gene>
<dbReference type="GO" id="GO:2000640">
    <property type="term" value="P:positive regulation of SREBP signaling pathway"/>
    <property type="evidence" value="ECO:0007669"/>
    <property type="project" value="TreeGrafter"/>
</dbReference>
<keyword evidence="8" id="KW-0539">Nucleus</keyword>
<dbReference type="PANTHER" id="PTHR28290">
    <property type="entry name" value="ENHANCER OF TRANSLATION TERMINATION 1"/>
    <property type="match status" value="1"/>
</dbReference>
<evidence type="ECO:0000256" key="2">
    <source>
        <dbReference type="ARBA" id="ARBA00004123"/>
    </source>
</evidence>
<feature type="compositionally biased region" description="Acidic residues" evidence="9">
    <location>
        <begin position="230"/>
        <end position="241"/>
    </location>
</feature>
<proteinExistence type="inferred from homology"/>
<reference evidence="11" key="1">
    <citation type="journal article" date="2014" name="Microb. Cell Fact.">
        <title>Exploiting Issatchenkia orientalis SD108 for succinic acid production.</title>
        <authorList>
            <person name="Xiao H."/>
            <person name="Shao Z."/>
            <person name="Jiang Y."/>
            <person name="Dole S."/>
            <person name="Zhao H."/>
        </authorList>
    </citation>
    <scope>NUCLEOTIDE SEQUENCE [LARGE SCALE GENOMIC DNA]</scope>
    <source>
        <strain evidence="11">SD108</strain>
    </source>
</reference>
<evidence type="ECO:0000313" key="10">
    <source>
        <dbReference type="EMBL" id="KGK39025.1"/>
    </source>
</evidence>
<comment type="similarity">
    <text evidence="3">Belongs to the ETT1 family.</text>
</comment>
<feature type="compositionally biased region" description="Basic residues" evidence="9">
    <location>
        <begin position="1"/>
        <end position="15"/>
    </location>
</feature>
<keyword evidence="5" id="KW-0810">Translation regulation</keyword>
<protein>
    <recommendedName>
        <fullName evidence="4">Enhancer of translation termination 1</fullName>
    </recommendedName>
</protein>
<keyword evidence="7" id="KW-0804">Transcription</keyword>
<organism evidence="10 11">
    <name type="scientific">Pichia kudriavzevii</name>
    <name type="common">Yeast</name>
    <name type="synonym">Issatchenkia orientalis</name>
    <dbReference type="NCBI Taxonomy" id="4909"/>
    <lineage>
        <taxon>Eukaryota</taxon>
        <taxon>Fungi</taxon>
        <taxon>Dikarya</taxon>
        <taxon>Ascomycota</taxon>
        <taxon>Saccharomycotina</taxon>
        <taxon>Pichiomycetes</taxon>
        <taxon>Pichiales</taxon>
        <taxon>Pichiaceae</taxon>
        <taxon>Pichia</taxon>
    </lineage>
</organism>
<dbReference type="Pfam" id="PF12753">
    <property type="entry name" value="Nro1"/>
    <property type="match status" value="2"/>
</dbReference>
<evidence type="ECO:0000256" key="1">
    <source>
        <dbReference type="ARBA" id="ARBA00003395"/>
    </source>
</evidence>
<evidence type="ECO:0000256" key="7">
    <source>
        <dbReference type="ARBA" id="ARBA00023163"/>
    </source>
</evidence>
<dbReference type="GO" id="GO:0005634">
    <property type="term" value="C:nucleus"/>
    <property type="evidence" value="ECO:0007669"/>
    <property type="project" value="UniProtKB-SubCell"/>
</dbReference>
<sequence>MGKRKLGLGKVQSKKQKVESENKDSKKNEELLTVELANEVNPDDPLSQLFGLWQTWKESERNNELILNGIINECDRILRNCKDNGGDEEIQVNDKFYGIYSLALCDLSKFKPEEEVKEWINSSLDRLEEGFSKFGDDNVRLKLIKCNIILDKIAILYIGQMNTDSKKSEFPGLSELFNEFFELWEDAIKRCESKENYEIFNEEWVLEILNIFDDLLDIIDKFGNNMSEVVDSDEEDEEDDGKGERAGAGAGAGEEEQELGGETTTSDALKVEDFQLAQDHPLYEIQKEDKYNIFWRDNMLKYKEILADDASPKIKRSVYEKLGQSYLMEAEEPIAFFNSYQYEREEDEEEEDEDEEEDAEMKAAAEDARREGQRLVGEAIGLLRETQDEEDPKTWVNLAEALITEGNLFDLDSPEQEKAYAEAEKLLRRANNATHGHYEDILQSLVGEE</sequence>
<feature type="region of interest" description="Disordered" evidence="9">
    <location>
        <begin position="1"/>
        <end position="26"/>
    </location>
</feature>
<dbReference type="GO" id="GO:0006417">
    <property type="term" value="P:regulation of translation"/>
    <property type="evidence" value="ECO:0007669"/>
    <property type="project" value="UniProtKB-KW"/>
</dbReference>
<evidence type="ECO:0000313" key="11">
    <source>
        <dbReference type="Proteomes" id="UP000029867"/>
    </source>
</evidence>
<dbReference type="AlphaFoldDB" id="A0A099P289"/>
<dbReference type="PANTHER" id="PTHR28290:SF1">
    <property type="entry name" value="ENHANCER OF TRANSLATION TERMINATION 1"/>
    <property type="match status" value="1"/>
</dbReference>
<comment type="caution">
    <text evidence="10">The sequence shown here is derived from an EMBL/GenBank/DDBJ whole genome shotgun (WGS) entry which is preliminary data.</text>
</comment>
<feature type="region of interest" description="Disordered" evidence="9">
    <location>
        <begin position="229"/>
        <end position="268"/>
    </location>
</feature>
<name>A0A099P289_PICKU</name>
<evidence type="ECO:0000256" key="6">
    <source>
        <dbReference type="ARBA" id="ARBA00023015"/>
    </source>
</evidence>
<dbReference type="InterPro" id="IPR024318">
    <property type="entry name" value="Nro1/ETT1"/>
</dbReference>
<dbReference type="HOGENOM" id="CLU_050427_0_0_1"/>
<dbReference type="EMBL" id="JQFK01000013">
    <property type="protein sequence ID" value="KGK39025.1"/>
    <property type="molecule type" value="Genomic_DNA"/>
</dbReference>
<feature type="compositionally biased region" description="Basic and acidic residues" evidence="9">
    <location>
        <begin position="360"/>
        <end position="370"/>
    </location>
</feature>
<comment type="function">
    <text evidence="1">Required for correct translation termination and probably involved in regulation of hypoxic gene expression.</text>
</comment>
<feature type="compositionally biased region" description="Acidic residues" evidence="9">
    <location>
        <begin position="344"/>
        <end position="359"/>
    </location>
</feature>
<dbReference type="VEuPathDB" id="FungiDB:C5L36_0B12710"/>
<accession>A0A099P289</accession>